<feature type="transmembrane region" description="Helical" evidence="1">
    <location>
        <begin position="29"/>
        <end position="51"/>
    </location>
</feature>
<dbReference type="Proteomes" id="UP000682739">
    <property type="component" value="Chromosome"/>
</dbReference>
<gene>
    <name evidence="2" type="ORF">J1N51_11290</name>
</gene>
<dbReference type="KEGG" id="psym:J1N51_11290"/>
<reference evidence="2" key="1">
    <citation type="submission" date="2021-03" db="EMBL/GenBank/DDBJ databases">
        <title>Description of Psychrosphaera ytuae sp. nov. isolated from deep sea sediment of South China Sea.</title>
        <authorList>
            <person name="Zhang J."/>
            <person name="Xu X.-D."/>
        </authorList>
    </citation>
    <scope>NUCLEOTIDE SEQUENCE</scope>
    <source>
        <strain evidence="2">MTZ26</strain>
    </source>
</reference>
<evidence type="ECO:0000313" key="3">
    <source>
        <dbReference type="Proteomes" id="UP000682739"/>
    </source>
</evidence>
<keyword evidence="1" id="KW-0812">Transmembrane</keyword>
<keyword evidence="3" id="KW-1185">Reference proteome</keyword>
<accession>A0A975DBL0</accession>
<keyword evidence="1" id="KW-1133">Transmembrane helix</keyword>
<name>A0A975DBL0_9GAMM</name>
<protein>
    <submittedName>
        <fullName evidence="2">Uncharacterized protein</fullName>
    </submittedName>
</protein>
<proteinExistence type="predicted"/>
<dbReference type="RefSeq" id="WP_208831368.1">
    <property type="nucleotide sequence ID" value="NZ_CP072110.1"/>
</dbReference>
<sequence>MPLIILLYVLGVFVVYHLARYLGLNRRFWLMLAILASPLVAVIIMLLVWIVKLLGPNHNKE</sequence>
<organism evidence="2 3">
    <name type="scientific">Psychrosphaera ytuae</name>
    <dbReference type="NCBI Taxonomy" id="2820710"/>
    <lineage>
        <taxon>Bacteria</taxon>
        <taxon>Pseudomonadati</taxon>
        <taxon>Pseudomonadota</taxon>
        <taxon>Gammaproteobacteria</taxon>
        <taxon>Alteromonadales</taxon>
        <taxon>Pseudoalteromonadaceae</taxon>
        <taxon>Psychrosphaera</taxon>
    </lineage>
</organism>
<dbReference type="EMBL" id="CP072110">
    <property type="protein sequence ID" value="QTH63311.1"/>
    <property type="molecule type" value="Genomic_DNA"/>
</dbReference>
<dbReference type="AlphaFoldDB" id="A0A975DBL0"/>
<keyword evidence="1" id="KW-0472">Membrane</keyword>
<evidence type="ECO:0000256" key="1">
    <source>
        <dbReference type="SAM" id="Phobius"/>
    </source>
</evidence>
<evidence type="ECO:0000313" key="2">
    <source>
        <dbReference type="EMBL" id="QTH63311.1"/>
    </source>
</evidence>